<reference evidence="5" key="1">
    <citation type="journal article" date="2023" name="BMC Genomics">
        <title>Chromosome-level genome assemblies of Cutaneotrichosporon spp. (Trichosporonales, Basidiomycota) reveal imbalanced evolution between nucleotide sequences and chromosome synteny.</title>
        <authorList>
            <person name="Kobayashi Y."/>
            <person name="Kayamori A."/>
            <person name="Aoki K."/>
            <person name="Shiwa Y."/>
            <person name="Matsutani M."/>
            <person name="Fujita N."/>
            <person name="Sugita T."/>
            <person name="Iwasaki W."/>
            <person name="Tanaka N."/>
            <person name="Takashima M."/>
        </authorList>
    </citation>
    <scope>NUCLEOTIDE SEQUENCE</scope>
    <source>
        <strain evidence="5">HIS019</strain>
    </source>
</reference>
<feature type="region of interest" description="Disordered" evidence="3">
    <location>
        <begin position="82"/>
        <end position="188"/>
    </location>
</feature>
<comment type="similarity">
    <text evidence="1 2">Belongs to the NPR3 family.</text>
</comment>
<dbReference type="PANTHER" id="PTHR13153">
    <property type="entry name" value="CGTHBA PROTEIN -14 GENE PROTEIN"/>
    <property type="match status" value="1"/>
</dbReference>
<evidence type="ECO:0000313" key="6">
    <source>
        <dbReference type="Proteomes" id="UP001233271"/>
    </source>
</evidence>
<dbReference type="InterPro" id="IPR056603">
    <property type="entry name" value="HTH_NPRL3"/>
</dbReference>
<dbReference type="GO" id="GO:0038202">
    <property type="term" value="P:TORC1 signaling"/>
    <property type="evidence" value="ECO:0007669"/>
    <property type="project" value="TreeGrafter"/>
</dbReference>
<dbReference type="KEGG" id="ccac:CcaHIS019_0505430"/>
<proteinExistence type="inferred from homology"/>
<feature type="region of interest" description="Disordered" evidence="3">
    <location>
        <begin position="746"/>
        <end position="785"/>
    </location>
</feature>
<evidence type="ECO:0000256" key="2">
    <source>
        <dbReference type="RuleBase" id="RU368069"/>
    </source>
</evidence>
<keyword evidence="2" id="KW-0732">Signal</keyword>
<evidence type="ECO:0000313" key="5">
    <source>
        <dbReference type="EMBL" id="BEI92915.1"/>
    </source>
</evidence>
<comment type="subcellular location">
    <subcellularLocation>
        <location evidence="2">Vacuole membrane</location>
        <topology evidence="2">Peripheral membrane protein</topology>
    </subcellularLocation>
</comment>
<keyword evidence="6" id="KW-1185">Reference proteome</keyword>
<dbReference type="GO" id="GO:0005774">
    <property type="term" value="C:vacuolar membrane"/>
    <property type="evidence" value="ECO:0007669"/>
    <property type="project" value="UniProtKB-SubCell"/>
</dbReference>
<sequence>MTSALNTSHISPLHIRKPMAEYLLGLMLVAQSSRDRHVFRYPPDPTSPSDRLSQPIYSRATYTAQDNTVDRSMNAARLFSRRDGPRRSGRLGAFSGGGVSGFSGGLDEGSLARSMTGRSGSAHSFGTDNMTPIESSSSNSDDSDIDTIWGPSKYHSEAHHGKPHHPAGNHATHPPRRYSSESEGRSGLVNSVTKGFTEIKPNPNLDRRGSVISTETAKKKHHVTPLEQQYNFSMGYSLEFLSDLLSPRRAACNRKFSITINELIFMGHPVTAGPDGKWAYPAGDSDDDEDDRLRGRRKEAGPVKAVEEIQKEETPKNGRKDQAGLTLFHLVLILDKPDPKPGQVFTDCLDILYREVAFKWTAAAFALQVKDNWVGREIKKLMAIREKAMADGIPVNECLRICIEKSQLAQSLHELYGTLHKIKSRPLNGHFSRVSTTIKVPVGPIPITLVVPPITTDAEQLMVDRDGDSDSDLDSWEFAGPDGALIAKQPGFRVEPWKTLLLLDEDEVRPRRRREQERKHAEEEELVDLLVSHCDVSKPLHEIAHLMRCDLEGVVIPLARELVQNKRAVFIDVVNIRLRTILMSSTIVDHSLPITHHSVRFSVAFPKLPPLIPLLTMISAAPVPFRNLLPVEALNEPVKRDPWIRAVAWLLRNDLVIQAHVRARVIASASVKEAAWLKLWHRRRRRWLRERKMSVASGGSARSRPSFGEGSVGSGNAIAVNAAKATSPDRDGWAARVPKTPLAVTRTLSVGETADAESEYDLDSDDGLDDDGDGDEESGAAGRWRLLRPPLGPGIERCLATASYSLDEPEPVKTPMFGASFIFHPAQAQKDEARWLRVVRERTPDPVLRSRFDLCVQYFDGVTTFEEIVFRTGLTRRELDRIAMVYRDDLMITIHS</sequence>
<dbReference type="Proteomes" id="UP001233271">
    <property type="component" value="Chromosome 5"/>
</dbReference>
<keyword evidence="2" id="KW-0469">Meiosis</keyword>
<evidence type="ECO:0000256" key="3">
    <source>
        <dbReference type="SAM" id="MobiDB-lite"/>
    </source>
</evidence>
<dbReference type="Pfam" id="PF24064">
    <property type="entry name" value="HTH_NPRL3"/>
    <property type="match status" value="1"/>
</dbReference>
<dbReference type="GO" id="GO:0051321">
    <property type="term" value="P:meiotic cell cycle"/>
    <property type="evidence" value="ECO:0007669"/>
    <property type="project" value="UniProtKB-UniRule"/>
</dbReference>
<feature type="compositionally biased region" description="Acidic residues" evidence="3">
    <location>
        <begin position="754"/>
        <end position="778"/>
    </location>
</feature>
<dbReference type="GeneID" id="85496785"/>
<evidence type="ECO:0000256" key="1">
    <source>
        <dbReference type="ARBA" id="ARBA00010546"/>
    </source>
</evidence>
<name>A0AA48L6P4_9TREE</name>
<feature type="compositionally biased region" description="Polar residues" evidence="3">
    <location>
        <begin position="116"/>
        <end position="134"/>
    </location>
</feature>
<dbReference type="PANTHER" id="PTHR13153:SF5">
    <property type="entry name" value="GATOR COMPLEX PROTEIN NPRL3"/>
    <property type="match status" value="1"/>
</dbReference>
<feature type="domain" description="GATOR1 complex protein NPRL3 C-terminal HTH" evidence="4">
    <location>
        <begin position="832"/>
        <end position="890"/>
    </location>
</feature>
<protein>
    <recommendedName>
        <fullName evidence="2">Nitrogen permease regulator 3</fullName>
    </recommendedName>
    <alternativeName>
        <fullName evidence="2">Required for meiotic nuclear division protein 11</fullName>
    </alternativeName>
</protein>
<feature type="region of interest" description="Disordered" evidence="3">
    <location>
        <begin position="275"/>
        <end position="302"/>
    </location>
</feature>
<dbReference type="EMBL" id="AP028216">
    <property type="protein sequence ID" value="BEI92915.1"/>
    <property type="molecule type" value="Genomic_DNA"/>
</dbReference>
<dbReference type="GO" id="GO:1904262">
    <property type="term" value="P:negative regulation of TORC1 signaling"/>
    <property type="evidence" value="ECO:0007669"/>
    <property type="project" value="TreeGrafter"/>
</dbReference>
<organism evidence="5 6">
    <name type="scientific">Cutaneotrichosporon cavernicola</name>
    <dbReference type="NCBI Taxonomy" id="279322"/>
    <lineage>
        <taxon>Eukaryota</taxon>
        <taxon>Fungi</taxon>
        <taxon>Dikarya</taxon>
        <taxon>Basidiomycota</taxon>
        <taxon>Agaricomycotina</taxon>
        <taxon>Tremellomycetes</taxon>
        <taxon>Trichosporonales</taxon>
        <taxon>Trichosporonaceae</taxon>
        <taxon>Cutaneotrichosporon</taxon>
    </lineage>
</organism>
<dbReference type="InterPro" id="IPR005365">
    <property type="entry name" value="Npr3"/>
</dbReference>
<gene>
    <name evidence="5" type="ORF">CcaverHIS019_0505430</name>
</gene>
<dbReference type="GO" id="GO:0010508">
    <property type="term" value="P:positive regulation of autophagy"/>
    <property type="evidence" value="ECO:0007669"/>
    <property type="project" value="TreeGrafter"/>
</dbReference>
<dbReference type="AlphaFoldDB" id="A0AA48L6P4"/>
<dbReference type="Pfam" id="PF03666">
    <property type="entry name" value="NPR3"/>
    <property type="match status" value="1"/>
</dbReference>
<accession>A0AA48L6P4</accession>
<dbReference type="GO" id="GO:0034198">
    <property type="term" value="P:cellular response to amino acid starvation"/>
    <property type="evidence" value="ECO:0007669"/>
    <property type="project" value="TreeGrafter"/>
</dbReference>
<dbReference type="GO" id="GO:1990130">
    <property type="term" value="C:GATOR1 complex"/>
    <property type="evidence" value="ECO:0007669"/>
    <property type="project" value="TreeGrafter"/>
</dbReference>
<dbReference type="RefSeq" id="XP_060458180.1">
    <property type="nucleotide sequence ID" value="XM_060601714.1"/>
</dbReference>
<comment type="function">
    <text evidence="2">Mediates inactivation of the TORC1 complex in response to amino acid starvation. Required for meiotic nuclear division.</text>
</comment>
<evidence type="ECO:0000259" key="4">
    <source>
        <dbReference type="Pfam" id="PF24064"/>
    </source>
</evidence>
<feature type="compositionally biased region" description="Gly residues" evidence="3">
    <location>
        <begin position="94"/>
        <end position="107"/>
    </location>
</feature>